<accession>A0A1M4UDU9</accession>
<dbReference type="Gene3D" id="2.40.50.500">
    <property type="entry name" value="NigD-like N-terminal OB domain"/>
    <property type="match status" value="1"/>
</dbReference>
<evidence type="ECO:0000259" key="2">
    <source>
        <dbReference type="Pfam" id="PF17415"/>
    </source>
</evidence>
<organism evidence="3 4">
    <name type="scientific">Bacteroides faecichinchillae</name>
    <dbReference type="NCBI Taxonomy" id="871325"/>
    <lineage>
        <taxon>Bacteria</taxon>
        <taxon>Pseudomonadati</taxon>
        <taxon>Bacteroidota</taxon>
        <taxon>Bacteroidia</taxon>
        <taxon>Bacteroidales</taxon>
        <taxon>Bacteroidaceae</taxon>
        <taxon>Bacteroides</taxon>
    </lineage>
</organism>
<reference evidence="3 4" key="1">
    <citation type="submission" date="2016-11" db="EMBL/GenBank/DDBJ databases">
        <authorList>
            <person name="Jaros S."/>
            <person name="Januszkiewicz K."/>
            <person name="Wedrychowicz H."/>
        </authorList>
    </citation>
    <scope>NUCLEOTIDE SEQUENCE [LARGE SCALE GENOMIC DNA]</scope>
    <source>
        <strain evidence="3 4">DSM 26883</strain>
    </source>
</reference>
<feature type="domain" description="NigD-like N-terminal OB" evidence="1">
    <location>
        <begin position="35"/>
        <end position="98"/>
    </location>
</feature>
<name>A0A1M4UDU9_9BACE</name>
<evidence type="ECO:0000313" key="3">
    <source>
        <dbReference type="EMBL" id="SHE54929.1"/>
    </source>
</evidence>
<dbReference type="OrthoDB" id="1017066at2"/>
<dbReference type="PROSITE" id="PS51257">
    <property type="entry name" value="PROKAR_LIPOPROTEIN"/>
    <property type="match status" value="1"/>
</dbReference>
<sequence length="238" mass="26626">MKRNKLHTIGLIGLLLLVVACGDDEYYYPSVKLEFVTVKSGSDGKLQTLLPDNGDEMLVSKDRTNSTISPNNSKRVLANYEVLSHNGVASATIYSLQSLITMTPKFKGEEGYGELTKMDPVDVVSIWMGRDYLNIILSLKAKGGVQHVFDLLGEVQEESENGEKVVVLSLYHDAQGDAQYYNRRAYISVPLTKLVGEPDQIVRIKFKYYTSDKDGNIIESDKYCNSDFEGFEYIPSVN</sequence>
<dbReference type="Pfam" id="PF12667">
    <property type="entry name" value="NigD_N"/>
    <property type="match status" value="1"/>
</dbReference>
<dbReference type="STRING" id="871325.SAMN05444349_103111"/>
<evidence type="ECO:0000313" key="4">
    <source>
        <dbReference type="Proteomes" id="UP000184436"/>
    </source>
</evidence>
<dbReference type="Proteomes" id="UP000184436">
    <property type="component" value="Unassembled WGS sequence"/>
</dbReference>
<gene>
    <name evidence="3" type="ORF">SAMN05444349_103111</name>
</gene>
<feature type="domain" description="NigD-like C-terminal" evidence="2">
    <location>
        <begin position="114"/>
        <end position="214"/>
    </location>
</feature>
<protein>
    <submittedName>
        <fullName evidence="3">NigD-like protein</fullName>
    </submittedName>
</protein>
<dbReference type="InterPro" id="IPR035376">
    <property type="entry name" value="NigD_C"/>
</dbReference>
<proteinExistence type="predicted"/>
<dbReference type="Pfam" id="PF17415">
    <property type="entry name" value="NigD_C"/>
    <property type="match status" value="1"/>
</dbReference>
<dbReference type="EMBL" id="FQVD01000003">
    <property type="protein sequence ID" value="SHE54929.1"/>
    <property type="molecule type" value="Genomic_DNA"/>
</dbReference>
<evidence type="ECO:0000259" key="1">
    <source>
        <dbReference type="Pfam" id="PF12667"/>
    </source>
</evidence>
<dbReference type="Gene3D" id="2.60.40.2370">
    <property type="entry name" value="NigD-like, C-terminal beta sandwich domain"/>
    <property type="match status" value="1"/>
</dbReference>
<keyword evidence="4" id="KW-1185">Reference proteome</keyword>
<dbReference type="InterPro" id="IPR024299">
    <property type="entry name" value="NigD-like_OB_dom"/>
</dbReference>
<dbReference type="InterPro" id="IPR038143">
    <property type="entry name" value="NigD-like_C_dom_sf"/>
</dbReference>
<dbReference type="RefSeq" id="WP_073349192.1">
    <property type="nucleotide sequence ID" value="NZ_FQVD01000003.1"/>
</dbReference>
<dbReference type="InterPro" id="IPR038179">
    <property type="entry name" value="NigD-like_N_sf"/>
</dbReference>
<dbReference type="AlphaFoldDB" id="A0A1M4UDU9"/>